<gene>
    <name evidence="2" type="ORF">E4P47_08390</name>
</gene>
<feature type="compositionally biased region" description="Basic and acidic residues" evidence="1">
    <location>
        <begin position="410"/>
        <end position="424"/>
    </location>
</feature>
<evidence type="ECO:0000313" key="2">
    <source>
        <dbReference type="EMBL" id="TFH94240.1"/>
    </source>
</evidence>
<protein>
    <submittedName>
        <fullName evidence="2">Uncharacterized protein</fullName>
    </submittedName>
</protein>
<dbReference type="OrthoDB" id="9779344at2"/>
<dbReference type="PANTHER" id="PTHR43830">
    <property type="entry name" value="PROTEIN PSP1"/>
    <property type="match status" value="1"/>
</dbReference>
<evidence type="ECO:0000256" key="1">
    <source>
        <dbReference type="SAM" id="MobiDB-lite"/>
    </source>
</evidence>
<dbReference type="RefSeq" id="WP_134849491.1">
    <property type="nucleotide sequence ID" value="NZ_CP197400.1"/>
</dbReference>
<dbReference type="PANTHER" id="PTHR43830:SF3">
    <property type="entry name" value="PROTEIN PSP1"/>
    <property type="match status" value="1"/>
</dbReference>
<dbReference type="PROSITE" id="PS51411">
    <property type="entry name" value="PSP1_C"/>
    <property type="match status" value="1"/>
</dbReference>
<feature type="region of interest" description="Disordered" evidence="1">
    <location>
        <begin position="360"/>
        <end position="460"/>
    </location>
</feature>
<proteinExistence type="predicted"/>
<dbReference type="InterPro" id="IPR047767">
    <property type="entry name" value="PSP1-like"/>
</dbReference>
<feature type="compositionally biased region" description="Basic residues" evidence="1">
    <location>
        <begin position="443"/>
        <end position="452"/>
    </location>
</feature>
<dbReference type="Proteomes" id="UP000297225">
    <property type="component" value="Unassembled WGS sequence"/>
</dbReference>
<evidence type="ECO:0000313" key="3">
    <source>
        <dbReference type="Proteomes" id="UP000297225"/>
    </source>
</evidence>
<reference evidence="2 3" key="1">
    <citation type="submission" date="2019-03" db="EMBL/GenBank/DDBJ databases">
        <title>Porphyromonas levii Isolated from the Uterus of Dairy Cows.</title>
        <authorList>
            <person name="Francis A.M."/>
        </authorList>
    </citation>
    <scope>NUCLEOTIDE SEQUENCE [LARGE SCALE GENOMIC DNA]</scope>
    <source>
        <strain evidence="2 3">AF5678</strain>
    </source>
</reference>
<dbReference type="STRING" id="1122973.GCA_000379925_01238"/>
<sequence>MNSQDIEKDLVVKRHLGFGARSSCACSKARGYATNLESKLNVSDYFCDLPVGCNASDFVEVQFKNTRKGYFLNSLKLDLHKGDIVAVEAMPGHDIGEVTLTGKLVELQMQKTRYRHPNGEPRRVYRIAKPADLEKYEQVKQLEHPTMIESRKIAESLGLDMKIGDVEYQGDGQKAIFYYIAEGRVDFRQLIRRLAEAFHIRVEMKQIGVRQEAGRIGGLGPCGRQLCCSSWMTSFVSVGTNAARLQDLSLNPQKLAGQCAKLKCCLNYEVDTYYEAQQQMPHRSIELRTSVGDYRYMKADILAGEITYLPKVRDRREISEPITITRDRALAIIQQNKQGMIPFNLQFDSEEMIDLPAKVPNDLLSQSSMNRFDEERKGNRRKKKQRNGNNNSANNNKGKQTEPVQNSPDAHNEELKRAAREGASRRRRRPNTAEGAGGEERARRRTNPRRNRKGGERSEE</sequence>
<accession>A0A4Y8WML7</accession>
<feature type="compositionally biased region" description="Low complexity" evidence="1">
    <location>
        <begin position="387"/>
        <end position="396"/>
    </location>
</feature>
<keyword evidence="3" id="KW-1185">Reference proteome</keyword>
<dbReference type="GeneID" id="66797620"/>
<comment type="caution">
    <text evidence="2">The sequence shown here is derived from an EMBL/GenBank/DDBJ whole genome shotgun (WGS) entry which is preliminary data.</text>
</comment>
<dbReference type="AlphaFoldDB" id="A0A4Y8WML7"/>
<dbReference type="Pfam" id="PF04468">
    <property type="entry name" value="PSP1"/>
    <property type="match status" value="1"/>
</dbReference>
<organism evidence="2 3">
    <name type="scientific">Porphyromonas levii</name>
    <dbReference type="NCBI Taxonomy" id="28114"/>
    <lineage>
        <taxon>Bacteria</taxon>
        <taxon>Pseudomonadati</taxon>
        <taxon>Bacteroidota</taxon>
        <taxon>Bacteroidia</taxon>
        <taxon>Bacteroidales</taxon>
        <taxon>Porphyromonadaceae</taxon>
        <taxon>Porphyromonas</taxon>
    </lineage>
</organism>
<dbReference type="EMBL" id="SPNC01000157">
    <property type="protein sequence ID" value="TFH94240.1"/>
    <property type="molecule type" value="Genomic_DNA"/>
</dbReference>
<dbReference type="GO" id="GO:0005737">
    <property type="term" value="C:cytoplasm"/>
    <property type="evidence" value="ECO:0007669"/>
    <property type="project" value="TreeGrafter"/>
</dbReference>
<dbReference type="NCBIfam" id="NF041131">
    <property type="entry name" value="RicT_YaaT_fam"/>
    <property type="match status" value="1"/>
</dbReference>
<name>A0A4Y8WML7_9PORP</name>
<dbReference type="InterPro" id="IPR007557">
    <property type="entry name" value="PSP1_C"/>
</dbReference>